<keyword evidence="4 8" id="KW-1003">Cell membrane</keyword>
<accession>A0A2A7UYI5</accession>
<evidence type="ECO:0000256" key="2">
    <source>
        <dbReference type="ARBA" id="ARBA00009142"/>
    </source>
</evidence>
<dbReference type="OrthoDB" id="8717848at2"/>
<dbReference type="STRING" id="1219032.GCA_001515545_01863"/>
<feature type="transmembrane region" description="Helical" evidence="8">
    <location>
        <begin position="42"/>
        <end position="62"/>
    </location>
</feature>
<comment type="similarity">
    <text evidence="2 8">Belongs to the 4-toluene sulfonate uptake permease (TSUP) (TC 2.A.102) family.</text>
</comment>
<evidence type="ECO:0000256" key="8">
    <source>
        <dbReference type="RuleBase" id="RU363041"/>
    </source>
</evidence>
<feature type="transmembrane region" description="Helical" evidence="8">
    <location>
        <begin position="68"/>
        <end position="89"/>
    </location>
</feature>
<dbReference type="Proteomes" id="UP000220246">
    <property type="component" value="Unassembled WGS sequence"/>
</dbReference>
<keyword evidence="6 8" id="KW-1133">Transmembrane helix</keyword>
<feature type="transmembrane region" description="Helical" evidence="8">
    <location>
        <begin position="168"/>
        <end position="187"/>
    </location>
</feature>
<evidence type="ECO:0000256" key="6">
    <source>
        <dbReference type="ARBA" id="ARBA00022989"/>
    </source>
</evidence>
<evidence type="ECO:0000256" key="3">
    <source>
        <dbReference type="ARBA" id="ARBA00022448"/>
    </source>
</evidence>
<dbReference type="GO" id="GO:0005886">
    <property type="term" value="C:plasma membrane"/>
    <property type="evidence" value="ECO:0007669"/>
    <property type="project" value="UniProtKB-SubCell"/>
</dbReference>
<evidence type="ECO:0000313" key="10">
    <source>
        <dbReference type="Proteomes" id="UP000220246"/>
    </source>
</evidence>
<keyword evidence="7 8" id="KW-0472">Membrane</keyword>
<keyword evidence="10" id="KW-1185">Reference proteome</keyword>
<gene>
    <name evidence="9" type="ORF">CRM82_18745</name>
</gene>
<dbReference type="PANTHER" id="PTHR30269">
    <property type="entry name" value="TRANSMEMBRANE PROTEIN YFCA"/>
    <property type="match status" value="1"/>
</dbReference>
<feature type="transmembrane region" description="Helical" evidence="8">
    <location>
        <begin position="6"/>
        <end position="30"/>
    </location>
</feature>
<keyword evidence="5 8" id="KW-0812">Transmembrane</keyword>
<feature type="transmembrane region" description="Helical" evidence="8">
    <location>
        <begin position="228"/>
        <end position="247"/>
    </location>
</feature>
<comment type="subcellular location">
    <subcellularLocation>
        <location evidence="1 8">Cell membrane</location>
        <topology evidence="1 8">Multi-pass membrane protein</topology>
    </subcellularLocation>
</comment>
<dbReference type="Pfam" id="PF01925">
    <property type="entry name" value="TauE"/>
    <property type="match status" value="1"/>
</dbReference>
<organism evidence="9 10">
    <name type="scientific">Comamonas terrigena</name>
    <dbReference type="NCBI Taxonomy" id="32013"/>
    <lineage>
        <taxon>Bacteria</taxon>
        <taxon>Pseudomonadati</taxon>
        <taxon>Pseudomonadota</taxon>
        <taxon>Betaproteobacteria</taxon>
        <taxon>Burkholderiales</taxon>
        <taxon>Comamonadaceae</taxon>
        <taxon>Comamonas</taxon>
    </lineage>
</organism>
<keyword evidence="3" id="KW-0813">Transport</keyword>
<dbReference type="InterPro" id="IPR002781">
    <property type="entry name" value="TM_pro_TauE-like"/>
</dbReference>
<reference evidence="10" key="1">
    <citation type="submission" date="2017-09" db="EMBL/GenBank/DDBJ databases">
        <title>FDA dAtabase for Regulatory Grade micrObial Sequences (FDA-ARGOS): Supporting development and validation of Infectious Disease Dx tests.</title>
        <authorList>
            <person name="Minogue T."/>
            <person name="Wolcott M."/>
            <person name="Wasieloski L."/>
            <person name="Aguilar W."/>
            <person name="Moore D."/>
            <person name="Tallon L."/>
            <person name="Sadzewicz L."/>
            <person name="Ott S."/>
            <person name="Zhao X."/>
            <person name="Nagaraj S."/>
            <person name="Vavikolanu K."/>
            <person name="Aluvathingal J."/>
            <person name="Nadendla S."/>
            <person name="Sichtig H."/>
        </authorList>
    </citation>
    <scope>NUCLEOTIDE SEQUENCE [LARGE SCALE GENOMIC DNA]</scope>
    <source>
        <strain evidence="10">FDAARGOS_394</strain>
    </source>
</reference>
<proteinExistence type="inferred from homology"/>
<sequence>MESLWMVVALGAGVAGFVQGLSGFAFGMVAMSLWAWVLPPQLAAVLVVWGALLGQLLAAFTVRRGWSWALLLPFVLGGLAGIPLGVWLLPQLDMRWFKALLGGLLVLWCPVMLLAPRWPALVVGGRWGDGLAGMAGGVLGGVGGFTGVVPTLWCTLRRYPKELQRAVIQNFNLSMLLVTMAVYLGTGMVTREMLPLCAVVAPAMLLPTWLGTRLYIGISEARFRQLVLGLLTLSGVAMLAAAVPQLLAAS</sequence>
<dbReference type="RefSeq" id="WP_083520446.1">
    <property type="nucleotide sequence ID" value="NZ_DALZQJ010000023.1"/>
</dbReference>
<dbReference type="GeneID" id="80802670"/>
<name>A0A2A7UYI5_COMTR</name>
<evidence type="ECO:0000313" key="9">
    <source>
        <dbReference type="EMBL" id="PEH90360.1"/>
    </source>
</evidence>
<dbReference type="PANTHER" id="PTHR30269:SF37">
    <property type="entry name" value="MEMBRANE TRANSPORTER PROTEIN"/>
    <property type="match status" value="1"/>
</dbReference>
<dbReference type="EMBL" id="PDEA01000001">
    <property type="protein sequence ID" value="PEH90360.1"/>
    <property type="molecule type" value="Genomic_DNA"/>
</dbReference>
<feature type="transmembrane region" description="Helical" evidence="8">
    <location>
        <begin position="96"/>
        <end position="115"/>
    </location>
</feature>
<dbReference type="AlphaFoldDB" id="A0A2A7UYI5"/>
<evidence type="ECO:0000256" key="4">
    <source>
        <dbReference type="ARBA" id="ARBA00022475"/>
    </source>
</evidence>
<feature type="transmembrane region" description="Helical" evidence="8">
    <location>
        <begin position="193"/>
        <end position="216"/>
    </location>
</feature>
<evidence type="ECO:0000256" key="7">
    <source>
        <dbReference type="ARBA" id="ARBA00023136"/>
    </source>
</evidence>
<evidence type="ECO:0000256" key="1">
    <source>
        <dbReference type="ARBA" id="ARBA00004651"/>
    </source>
</evidence>
<feature type="transmembrane region" description="Helical" evidence="8">
    <location>
        <begin position="135"/>
        <end position="156"/>
    </location>
</feature>
<comment type="caution">
    <text evidence="9">The sequence shown here is derived from an EMBL/GenBank/DDBJ whole genome shotgun (WGS) entry which is preliminary data.</text>
</comment>
<evidence type="ECO:0000256" key="5">
    <source>
        <dbReference type="ARBA" id="ARBA00022692"/>
    </source>
</evidence>
<dbReference type="InterPro" id="IPR052017">
    <property type="entry name" value="TSUP"/>
</dbReference>
<protein>
    <recommendedName>
        <fullName evidence="8">Probable membrane transporter protein</fullName>
    </recommendedName>
</protein>